<feature type="domain" description="Cellulose-binding Sde182 nucleoside hydrolase-like" evidence="1">
    <location>
        <begin position="87"/>
        <end position="357"/>
    </location>
</feature>
<gene>
    <name evidence="3" type="ORF">AAWM_00850</name>
</gene>
<evidence type="ECO:0008006" key="5">
    <source>
        <dbReference type="Google" id="ProtNLM"/>
    </source>
</evidence>
<dbReference type="GO" id="GO:0016799">
    <property type="term" value="F:hydrolase activity, hydrolyzing N-glycosyl compounds"/>
    <property type="evidence" value="ECO:0007669"/>
    <property type="project" value="InterPro"/>
</dbReference>
<dbReference type="Gene3D" id="2.60.40.10">
    <property type="entry name" value="Immunoglobulins"/>
    <property type="match status" value="1"/>
</dbReference>
<dbReference type="EMBL" id="BDHI01000001">
    <property type="protein sequence ID" value="GCB17965.1"/>
    <property type="molecule type" value="Genomic_DNA"/>
</dbReference>
<feature type="domain" description="Cellulose-binding Sde182 C-terminal" evidence="2">
    <location>
        <begin position="446"/>
        <end position="540"/>
    </location>
</feature>
<dbReference type="AlphaFoldDB" id="A0A401KFL7"/>
<dbReference type="InterPro" id="IPR013783">
    <property type="entry name" value="Ig-like_fold"/>
</dbReference>
<reference evidence="3 4" key="1">
    <citation type="submission" date="2016-09" db="EMBL/GenBank/DDBJ databases">
        <title>Aspergillus awamori IFM 58123T.</title>
        <authorList>
            <person name="Kusuya Y."/>
            <person name="Shimizu M."/>
            <person name="Takahashi H."/>
            <person name="Yaguchi T."/>
        </authorList>
    </citation>
    <scope>NUCLEOTIDE SEQUENCE [LARGE SCALE GENOMIC DNA]</scope>
    <source>
        <strain evidence="3 4">IFM 58123</strain>
    </source>
</reference>
<name>A0A401KFL7_ASPAW</name>
<dbReference type="InterPro" id="IPR036452">
    <property type="entry name" value="Ribo_hydro-like"/>
</dbReference>
<evidence type="ECO:0000313" key="4">
    <source>
        <dbReference type="Proteomes" id="UP000286921"/>
    </source>
</evidence>
<dbReference type="InterPro" id="IPR011483">
    <property type="entry name" value="Sde182_NH-like"/>
</dbReference>
<protein>
    <recommendedName>
        <fullName evidence="5">DUF1593-domain-containing protein</fullName>
    </recommendedName>
</protein>
<dbReference type="InterPro" id="IPR048527">
    <property type="entry name" value="Sde182_C"/>
</dbReference>
<evidence type="ECO:0000259" key="1">
    <source>
        <dbReference type="Pfam" id="PF07632"/>
    </source>
</evidence>
<comment type="caution">
    <text evidence="3">The sequence shown here is derived from an EMBL/GenBank/DDBJ whole genome shotgun (WGS) entry which is preliminary data.</text>
</comment>
<organism evidence="3 4">
    <name type="scientific">Aspergillus awamori</name>
    <name type="common">Black koji mold</name>
    <dbReference type="NCBI Taxonomy" id="105351"/>
    <lineage>
        <taxon>Eukaryota</taxon>
        <taxon>Fungi</taxon>
        <taxon>Dikarya</taxon>
        <taxon>Ascomycota</taxon>
        <taxon>Pezizomycotina</taxon>
        <taxon>Eurotiomycetes</taxon>
        <taxon>Eurotiomycetidae</taxon>
        <taxon>Eurotiales</taxon>
        <taxon>Aspergillaceae</taxon>
        <taxon>Aspergillus</taxon>
    </lineage>
</organism>
<dbReference type="STRING" id="105351.A0A401KFL7"/>
<keyword evidence="4" id="KW-1185">Reference proteome</keyword>
<dbReference type="Proteomes" id="UP000286921">
    <property type="component" value="Unassembled WGS sequence"/>
</dbReference>
<sequence>MQASASPHADQQSVWLLSGVIAALHHLFHPNFHREQTSRLRAEKVAVIFKMRFLGCLPFLSAGLTLALPHGQASSNRSILSYPTKPRVFILSDIANEPDDSESLVRYLVYSNQFQNEGIVAVTSTWLKDQVRPDLMLDTIDAYAKVVDNLNKNAPEDSPYPSAEYMRGIVSHGLPVYGMEALKNNNTYSPGAELLVKSLTNTTSGQPLWVLSWGGDNVLAQALLNISLTYSPSEAASFRSNLRVYTISDQDDTGAWIRQNWPEIHFINSMHGFNQYGVAAWSGISGEINYGFDKGGPDSSYVTHEWLKKNIRIGPLGAKYPDFEFIMEGDSPTLLYMIQNGLGDPEHPSYGSWGGRYTPVCETCDWDNHYSDTEDQVIGMNNQTFKSNKATIWRWREAYQNDFAARMQWTLSASETNKTWNHHPVVVVNGAGGLNPVTVNASVGAKITLDAGETYDPDGDGLSFEWFQYLEPSTDNASTEGNVADLNITTSAGGRVATVKVPTAKDSCDEDGCQLLHLILRVKDTGNPPLTTYRRTLIQVSNSTSV</sequence>
<accession>A0A401KFL7</accession>
<dbReference type="Gene3D" id="3.90.245.10">
    <property type="entry name" value="Ribonucleoside hydrolase-like"/>
    <property type="match status" value="1"/>
</dbReference>
<proteinExistence type="predicted"/>
<evidence type="ECO:0000259" key="2">
    <source>
        <dbReference type="Pfam" id="PF21027"/>
    </source>
</evidence>
<dbReference type="Pfam" id="PF07632">
    <property type="entry name" value="Sde182_NH-like"/>
    <property type="match status" value="1"/>
</dbReference>
<evidence type="ECO:0000313" key="3">
    <source>
        <dbReference type="EMBL" id="GCB17965.1"/>
    </source>
</evidence>
<dbReference type="Pfam" id="PF21027">
    <property type="entry name" value="Sde0182_C"/>
    <property type="match status" value="1"/>
</dbReference>